<feature type="domain" description="GH15-like" evidence="2">
    <location>
        <begin position="523"/>
        <end position="567"/>
    </location>
</feature>
<feature type="region of interest" description="Disordered" evidence="1">
    <location>
        <begin position="577"/>
        <end position="606"/>
    </location>
</feature>
<dbReference type="Gene3D" id="1.50.10.10">
    <property type="match status" value="1"/>
</dbReference>
<organism evidence="4 5">
    <name type="scientific">Hymenobacter tibetensis</name>
    <dbReference type="NCBI Taxonomy" id="497967"/>
    <lineage>
        <taxon>Bacteria</taxon>
        <taxon>Pseudomonadati</taxon>
        <taxon>Bacteroidota</taxon>
        <taxon>Cytophagia</taxon>
        <taxon>Cytophagales</taxon>
        <taxon>Hymenobacteraceae</taxon>
        <taxon>Hymenobacter</taxon>
    </lineage>
</organism>
<keyword evidence="4" id="KW-0614">Plasmid</keyword>
<dbReference type="Pfam" id="PF19291">
    <property type="entry name" value="TREH_N"/>
    <property type="match status" value="1"/>
</dbReference>
<dbReference type="Proteomes" id="UP000831113">
    <property type="component" value="Plasmid unnamed1"/>
</dbReference>
<dbReference type="InterPro" id="IPR011613">
    <property type="entry name" value="GH15-like"/>
</dbReference>
<proteinExistence type="predicted"/>
<dbReference type="PANTHER" id="PTHR31616">
    <property type="entry name" value="TREHALASE"/>
    <property type="match status" value="1"/>
</dbReference>
<reference evidence="4 5" key="1">
    <citation type="submission" date="2022-03" db="EMBL/GenBank/DDBJ databases">
        <title>Hymenobactersp. isolated from the air.</title>
        <authorList>
            <person name="Won M."/>
            <person name="Kwon S.-W."/>
        </authorList>
    </citation>
    <scope>NUCLEOTIDE SEQUENCE [LARGE SCALE GENOMIC DNA]</scope>
    <source>
        <strain evidence="4 5">KACC 21982</strain>
        <plasmid evidence="4 5">unnamed1</plasmid>
    </source>
</reference>
<sequence length="606" mass="67154">MRKQPAIHSLAVVSDRRTCALLDKQGTMCWYCPQRFDSSAVLSVLLDAEQGGYWTVAGSDKHFISRTYVERSSVLTTEFTVAGQPFSLTDWMPLNEDFAGLCRQFSVAPAPLTVTLRLRAEYGLQATAVELDSAATTAHFPELGLWLKASHPLQQVADTLVCTIPAGAAGWAVLTETAAAVPELSTARLEASRQHTLHGWRQLAALLPYEGLYEQAVVDSIRAVQQLTYQETGGIVAAATTSLPEVPGGQRNYDYRYVWMRDVSLIVSALLQLDAVGQPEKSFLEFLAQARRENQQVQLTPFYAVDKTRPADLHEIALAGYDHSRPVQIGNTASNQLQLDAHANVLLAAKLLYDRFNEKKEWEMVAQVADFLAENWARDDNGIWEEGATKPYTSSKVLAARGLEFIADYADSAAQAQRWRQAAAAIRAYVNQHCLTESGAYAVYAGSQEVDITAVQFPLWTYCAPDSPEMLATVREIEQHWSHDNLYWRRLEEFDAHQEGAFLAGTCWMAHYYAVAGQLDKTQQILEAVLQYQNDLGFFAEEAGVDSGEQMLGNFPQTFVHSSFICAVNGLKQELAGQDSRVHAHHSSRPEETPDVPAAGSHPNEH</sequence>
<keyword evidence="4" id="KW-0378">Hydrolase</keyword>
<dbReference type="InterPro" id="IPR008928">
    <property type="entry name" value="6-hairpin_glycosidase_sf"/>
</dbReference>
<dbReference type="InterPro" id="IPR045582">
    <property type="entry name" value="Trehalase-like_N"/>
</dbReference>
<dbReference type="GO" id="GO:0016787">
    <property type="term" value="F:hydrolase activity"/>
    <property type="evidence" value="ECO:0007669"/>
    <property type="project" value="UniProtKB-KW"/>
</dbReference>
<dbReference type="EMBL" id="CP094670">
    <property type="protein sequence ID" value="UOG77363.1"/>
    <property type="molecule type" value="Genomic_DNA"/>
</dbReference>
<evidence type="ECO:0000259" key="3">
    <source>
        <dbReference type="Pfam" id="PF19291"/>
    </source>
</evidence>
<evidence type="ECO:0000313" key="4">
    <source>
        <dbReference type="EMBL" id="UOG77363.1"/>
    </source>
</evidence>
<protein>
    <submittedName>
        <fullName evidence="4">Glycoside hydrolase family 15 protein</fullName>
    </submittedName>
</protein>
<feature type="domain" description="Trehalase-like N-terminal" evidence="3">
    <location>
        <begin position="4"/>
        <end position="128"/>
    </location>
</feature>
<dbReference type="SUPFAM" id="SSF48208">
    <property type="entry name" value="Six-hairpin glycosidases"/>
    <property type="match status" value="1"/>
</dbReference>
<dbReference type="Pfam" id="PF00723">
    <property type="entry name" value="Glyco_hydro_15"/>
    <property type="match status" value="2"/>
</dbReference>
<feature type="domain" description="GH15-like" evidence="2">
    <location>
        <begin position="213"/>
        <end position="516"/>
    </location>
</feature>
<accession>A0ABY4DB77</accession>
<dbReference type="PANTHER" id="PTHR31616:SF0">
    <property type="entry name" value="GLUCAN 1,4-ALPHA-GLUCOSIDASE"/>
    <property type="match status" value="1"/>
</dbReference>
<evidence type="ECO:0000259" key="2">
    <source>
        <dbReference type="Pfam" id="PF00723"/>
    </source>
</evidence>
<dbReference type="RefSeq" id="WP_243803115.1">
    <property type="nucleotide sequence ID" value="NZ_CP094670.1"/>
</dbReference>
<evidence type="ECO:0000256" key="1">
    <source>
        <dbReference type="SAM" id="MobiDB-lite"/>
    </source>
</evidence>
<dbReference type="InterPro" id="IPR012341">
    <property type="entry name" value="6hp_glycosidase-like_sf"/>
</dbReference>
<geneLocation type="plasmid" evidence="4 5">
    <name>unnamed1</name>
</geneLocation>
<name>A0ABY4DB77_9BACT</name>
<evidence type="ECO:0000313" key="5">
    <source>
        <dbReference type="Proteomes" id="UP000831113"/>
    </source>
</evidence>
<gene>
    <name evidence="4" type="ORF">MTX78_23330</name>
</gene>
<keyword evidence="5" id="KW-1185">Reference proteome</keyword>